<proteinExistence type="inferred from homology"/>
<dbReference type="GO" id="GO:0042776">
    <property type="term" value="P:proton motive force-driven mitochondrial ATP synthesis"/>
    <property type="evidence" value="ECO:0007669"/>
    <property type="project" value="TreeGrafter"/>
</dbReference>
<dbReference type="GO" id="GO:0045259">
    <property type="term" value="C:proton-transporting ATP synthase complex"/>
    <property type="evidence" value="ECO:0007669"/>
    <property type="project" value="InterPro"/>
</dbReference>
<dbReference type="SUPFAM" id="SSF48690">
    <property type="entry name" value="Epsilon subunit of mitochondrial F1F0-ATP synthase"/>
    <property type="match status" value="1"/>
</dbReference>
<dbReference type="OrthoDB" id="269124at2759"/>
<name>A0A1D1VUY9_RAMVA</name>
<dbReference type="GO" id="GO:0005743">
    <property type="term" value="C:mitochondrial inner membrane"/>
    <property type="evidence" value="ECO:0007669"/>
    <property type="project" value="InterPro"/>
</dbReference>
<dbReference type="EMBL" id="BDGG01000012">
    <property type="protein sequence ID" value="GAV05297.1"/>
    <property type="molecule type" value="Genomic_DNA"/>
</dbReference>
<reference evidence="2 3" key="1">
    <citation type="journal article" date="2016" name="Nat. Commun.">
        <title>Extremotolerant tardigrade genome and improved radiotolerance of human cultured cells by tardigrade-unique protein.</title>
        <authorList>
            <person name="Hashimoto T."/>
            <person name="Horikawa D.D."/>
            <person name="Saito Y."/>
            <person name="Kuwahara H."/>
            <person name="Kozuka-Hata H."/>
            <person name="Shin-I T."/>
            <person name="Minakuchi Y."/>
            <person name="Ohishi K."/>
            <person name="Motoyama A."/>
            <person name="Aizu T."/>
            <person name="Enomoto A."/>
            <person name="Kondo K."/>
            <person name="Tanaka S."/>
            <person name="Hara Y."/>
            <person name="Koshikawa S."/>
            <person name="Sagara H."/>
            <person name="Miura T."/>
            <person name="Yokobori S."/>
            <person name="Miyagawa K."/>
            <person name="Suzuki Y."/>
            <person name="Kubo T."/>
            <person name="Oyama M."/>
            <person name="Kohara Y."/>
            <person name="Fujiyama A."/>
            <person name="Arakawa K."/>
            <person name="Katayama T."/>
            <person name="Toyoda A."/>
            <person name="Kunieda T."/>
        </authorList>
    </citation>
    <scope>NUCLEOTIDE SEQUENCE [LARGE SCALE GENOMIC DNA]</scope>
    <source>
        <strain evidence="2 3">YOKOZUNA-1</strain>
    </source>
</reference>
<dbReference type="STRING" id="947166.A0A1D1VUY9"/>
<accession>A0A1D1VUY9</accession>
<dbReference type="CDD" id="cd12153">
    <property type="entry name" value="F1-ATPase_epsilon"/>
    <property type="match status" value="1"/>
</dbReference>
<gene>
    <name evidence="2" type="primary">RvY_15452-1</name>
    <name evidence="2" type="synonym">RvY_15452.1</name>
    <name evidence="2" type="ORF">RvY_15452</name>
</gene>
<evidence type="ECO:0000313" key="3">
    <source>
        <dbReference type="Proteomes" id="UP000186922"/>
    </source>
</evidence>
<sequence length="58" mass="6427">MAAAWRVAGLNYIKYSQIAARCVRQALKEEYKVEAAKRGEASAKVTKWTEGRAAAAQR</sequence>
<dbReference type="Pfam" id="PF04627">
    <property type="entry name" value="ATP-synt_Eps"/>
    <property type="match status" value="1"/>
</dbReference>
<dbReference type="Gene3D" id="1.10.1620.20">
    <property type="entry name" value="ATP synthase, F1 complex, epsilon subunit superfamily, mitochondrial"/>
    <property type="match status" value="1"/>
</dbReference>
<comment type="caution">
    <text evidence="2">The sequence shown here is derived from an EMBL/GenBank/DDBJ whole genome shotgun (WGS) entry which is preliminary data.</text>
</comment>
<dbReference type="GO" id="GO:0046933">
    <property type="term" value="F:proton-transporting ATP synthase activity, rotational mechanism"/>
    <property type="evidence" value="ECO:0007669"/>
    <property type="project" value="InterPro"/>
</dbReference>
<evidence type="ECO:0000256" key="1">
    <source>
        <dbReference type="ARBA" id="ARBA00009502"/>
    </source>
</evidence>
<organism evidence="2 3">
    <name type="scientific">Ramazzottius varieornatus</name>
    <name type="common">Water bear</name>
    <name type="synonym">Tardigrade</name>
    <dbReference type="NCBI Taxonomy" id="947166"/>
    <lineage>
        <taxon>Eukaryota</taxon>
        <taxon>Metazoa</taxon>
        <taxon>Ecdysozoa</taxon>
        <taxon>Tardigrada</taxon>
        <taxon>Eutardigrada</taxon>
        <taxon>Parachela</taxon>
        <taxon>Hypsibioidea</taxon>
        <taxon>Ramazzottiidae</taxon>
        <taxon>Ramazzottius</taxon>
    </lineage>
</organism>
<dbReference type="PANTHER" id="PTHR12448">
    <property type="entry name" value="ATP SYNTHASE EPSILON CHAIN, MITOCHONDRIAL"/>
    <property type="match status" value="1"/>
</dbReference>
<dbReference type="InterPro" id="IPR006721">
    <property type="entry name" value="ATP_synth_F1_esu_mt"/>
</dbReference>
<dbReference type="InterPro" id="IPR036742">
    <property type="entry name" value="ATP_synth_F1_esu_sf_mt"/>
</dbReference>
<evidence type="ECO:0008006" key="4">
    <source>
        <dbReference type="Google" id="ProtNLM"/>
    </source>
</evidence>
<protein>
    <recommendedName>
        <fullName evidence="4">ATP synthase subunit epsilon, mitochondrial</fullName>
    </recommendedName>
</protein>
<evidence type="ECO:0000313" key="2">
    <source>
        <dbReference type="EMBL" id="GAV05297.1"/>
    </source>
</evidence>
<dbReference type="Proteomes" id="UP000186922">
    <property type="component" value="Unassembled WGS sequence"/>
</dbReference>
<keyword evidence="3" id="KW-1185">Reference proteome</keyword>
<comment type="similarity">
    <text evidence="1">Belongs to the eukaryotic ATPase epsilon family.</text>
</comment>
<dbReference type="AlphaFoldDB" id="A0A1D1VUY9"/>
<dbReference type="PANTHER" id="PTHR12448:SF0">
    <property type="entry name" value="ATP SYNTHASE SUBUNIT EPSILON, MITOCHONDRIAL"/>
    <property type="match status" value="1"/>
</dbReference>